<keyword evidence="3" id="KW-1185">Reference proteome</keyword>
<accession>A0A1H6F2U9</accession>
<dbReference type="EMBL" id="FMSV02000048">
    <property type="protein sequence ID" value="SEH04392.1"/>
    <property type="molecule type" value="Genomic_DNA"/>
</dbReference>
<keyword evidence="1" id="KW-0812">Transmembrane</keyword>
<evidence type="ECO:0000313" key="2">
    <source>
        <dbReference type="EMBL" id="SEH04392.1"/>
    </source>
</evidence>
<feature type="transmembrane region" description="Helical" evidence="1">
    <location>
        <begin position="52"/>
        <end position="75"/>
    </location>
</feature>
<dbReference type="Proteomes" id="UP000236724">
    <property type="component" value="Unassembled WGS sequence"/>
</dbReference>
<sequence length="138" mass="15711">MRHIRQKHAFGAISRFCRFFRLCQRLVGGRKLFGALFDSLFQFISGTLQGMLYFFVFGNVAVYASIALIITRFIINCNPAGFEDDIMTIFMAAGIFQAHNGAIFSDYLGEFNLYPSGFQGGHHVKRSLAQHFLRRVTQ</sequence>
<gene>
    <name evidence="2" type="ORF">MBHS_00238</name>
</gene>
<organism evidence="2 3">
    <name type="scientific">Candidatus Venteria ishoeyi</name>
    <dbReference type="NCBI Taxonomy" id="1899563"/>
    <lineage>
        <taxon>Bacteria</taxon>
        <taxon>Pseudomonadati</taxon>
        <taxon>Pseudomonadota</taxon>
        <taxon>Gammaproteobacteria</taxon>
        <taxon>Thiotrichales</taxon>
        <taxon>Thiotrichaceae</taxon>
        <taxon>Venteria</taxon>
    </lineage>
</organism>
<evidence type="ECO:0000256" key="1">
    <source>
        <dbReference type="SAM" id="Phobius"/>
    </source>
</evidence>
<evidence type="ECO:0000313" key="3">
    <source>
        <dbReference type="Proteomes" id="UP000236724"/>
    </source>
</evidence>
<keyword evidence="1" id="KW-1133">Transmembrane helix</keyword>
<proteinExistence type="predicted"/>
<reference evidence="2 3" key="1">
    <citation type="submission" date="2016-10" db="EMBL/GenBank/DDBJ databases">
        <authorList>
            <person name="de Groot N.N."/>
        </authorList>
    </citation>
    <scope>NUCLEOTIDE SEQUENCE [LARGE SCALE GENOMIC DNA]</scope>
    <source>
        <strain evidence="2">MBHS1</strain>
    </source>
</reference>
<name>A0A1H6F2U9_9GAMM</name>
<keyword evidence="1" id="KW-0472">Membrane</keyword>
<protein>
    <submittedName>
        <fullName evidence="2">Uncharacterized protein</fullName>
    </submittedName>
</protein>
<dbReference type="AlphaFoldDB" id="A0A1H6F2U9"/>